<name>A0A4R8LL79_9BACL</name>
<evidence type="ECO:0000313" key="1">
    <source>
        <dbReference type="EMBL" id="TDY45288.1"/>
    </source>
</evidence>
<comment type="caution">
    <text evidence="1">The sequence shown here is derived from an EMBL/GenBank/DDBJ whole genome shotgun (WGS) entry which is preliminary data.</text>
</comment>
<reference evidence="1 2" key="1">
    <citation type="submission" date="2019-03" db="EMBL/GenBank/DDBJ databases">
        <title>Genomic Encyclopedia of Type Strains, Phase IV (KMG-IV): sequencing the most valuable type-strain genomes for metagenomic binning, comparative biology and taxonomic classification.</title>
        <authorList>
            <person name="Goeker M."/>
        </authorList>
    </citation>
    <scope>NUCLEOTIDE SEQUENCE [LARGE SCALE GENOMIC DNA]</scope>
    <source>
        <strain evidence="1 2">DSM 17974</strain>
    </source>
</reference>
<dbReference type="EMBL" id="SORF01000008">
    <property type="protein sequence ID" value="TDY45288.1"/>
    <property type="molecule type" value="Genomic_DNA"/>
</dbReference>
<evidence type="ECO:0008006" key="3">
    <source>
        <dbReference type="Google" id="ProtNLM"/>
    </source>
</evidence>
<dbReference type="RefSeq" id="WP_243835102.1">
    <property type="nucleotide sequence ID" value="NZ_SORF01000008.1"/>
</dbReference>
<dbReference type="InterPro" id="IPR015943">
    <property type="entry name" value="WD40/YVTN_repeat-like_dom_sf"/>
</dbReference>
<keyword evidence="2" id="KW-1185">Reference proteome</keyword>
<gene>
    <name evidence="1" type="ORF">C7445_108112</name>
</gene>
<dbReference type="Proteomes" id="UP000294581">
    <property type="component" value="Unassembled WGS sequence"/>
</dbReference>
<dbReference type="Gene3D" id="2.130.10.10">
    <property type="entry name" value="YVTN repeat-like/Quinoprotein amine dehydrogenase"/>
    <property type="match status" value="1"/>
</dbReference>
<dbReference type="AlphaFoldDB" id="A0A4R8LL79"/>
<proteinExistence type="predicted"/>
<accession>A0A4R8LL79</accession>
<sequence length="415" mass="43658">MRGNKQAMRLIAAVCATVMVVTGCDSVNKPQQPETENAPPARVQPGALVAGGSTVVAEFVNGKWIYLPAASVVNAPSSAFQTVDVSATGEVAATTPGNSDTLTDGSSGSALWTYHRGWQPVQIQGDTNVQVHAFAPDGTLYAAPDDGQLAGLWKRTSKGWTQVSGTAQLGYITAIVWSPKGVLTVVSIPDNGATTIWQQNGPTWTALGGENTPFAGDTLTVQWSPSGQLTVGSSGHGLFAYDHGKWVPAGGVPSPIADVQQFAWSPQGHLYVAGHTSGSAGLWELSGGRWHEVSGSGPTVGQDRIREFGWSPKGVLTVSDGTACQLFQLQNGRWVRIWNKTKASDPDAMPPYFAWSPKGVLVCDGGDIGGLWQEDQTGTWTLIGGNASPFRGQRNVSFTWAPAGSAQNSTQRLQA</sequence>
<protein>
    <recommendedName>
        <fullName evidence="3">WD40 repeat protein</fullName>
    </recommendedName>
</protein>
<dbReference type="SUPFAM" id="SSF50978">
    <property type="entry name" value="WD40 repeat-like"/>
    <property type="match status" value="1"/>
</dbReference>
<organism evidence="1 2">
    <name type="scientific">Alicyclobacillus sacchari</name>
    <dbReference type="NCBI Taxonomy" id="392010"/>
    <lineage>
        <taxon>Bacteria</taxon>
        <taxon>Bacillati</taxon>
        <taxon>Bacillota</taxon>
        <taxon>Bacilli</taxon>
        <taxon>Bacillales</taxon>
        <taxon>Alicyclobacillaceae</taxon>
        <taxon>Alicyclobacillus</taxon>
    </lineage>
</organism>
<evidence type="ECO:0000313" key="2">
    <source>
        <dbReference type="Proteomes" id="UP000294581"/>
    </source>
</evidence>
<dbReference type="InterPro" id="IPR036322">
    <property type="entry name" value="WD40_repeat_dom_sf"/>
</dbReference>
<dbReference type="PROSITE" id="PS51257">
    <property type="entry name" value="PROKAR_LIPOPROTEIN"/>
    <property type="match status" value="1"/>
</dbReference>